<dbReference type="Proteomes" id="UP001163152">
    <property type="component" value="Chromosome"/>
</dbReference>
<feature type="active site" description="Charge relay system" evidence="5 6">
    <location>
        <position position="360"/>
    </location>
</feature>
<keyword evidence="11" id="KW-1185">Reference proteome</keyword>
<evidence type="ECO:0000256" key="5">
    <source>
        <dbReference type="PIRSR" id="PIRSR615500-1"/>
    </source>
</evidence>
<dbReference type="Pfam" id="PF00082">
    <property type="entry name" value="Peptidase_S8"/>
    <property type="match status" value="1"/>
</dbReference>
<dbReference type="EMBL" id="CP113797">
    <property type="protein sequence ID" value="WAL59075.1"/>
    <property type="molecule type" value="Genomic_DNA"/>
</dbReference>
<dbReference type="InterPro" id="IPR022398">
    <property type="entry name" value="Peptidase_S8_His-AS"/>
</dbReference>
<dbReference type="CDD" id="cd07473">
    <property type="entry name" value="Peptidases_S8_Subtilisin_like"/>
    <property type="match status" value="1"/>
</dbReference>
<evidence type="ECO:0000256" key="2">
    <source>
        <dbReference type="ARBA" id="ARBA00022670"/>
    </source>
</evidence>
<dbReference type="PRINTS" id="PR00723">
    <property type="entry name" value="SUBTILISIN"/>
</dbReference>
<dbReference type="InterPro" id="IPR023827">
    <property type="entry name" value="Peptidase_S8_Asp-AS"/>
</dbReference>
<dbReference type="SUPFAM" id="SSF52743">
    <property type="entry name" value="Subtilisin-like"/>
    <property type="match status" value="1"/>
</dbReference>
<evidence type="ECO:0000256" key="7">
    <source>
        <dbReference type="RuleBase" id="RU003355"/>
    </source>
</evidence>
<keyword evidence="3 6" id="KW-0378">Hydrolase</keyword>
<dbReference type="InterPro" id="IPR051048">
    <property type="entry name" value="Peptidase_S8/S53_subtilisin"/>
</dbReference>
<evidence type="ECO:0000256" key="8">
    <source>
        <dbReference type="SAM" id="MobiDB-lite"/>
    </source>
</evidence>
<evidence type="ECO:0000313" key="11">
    <source>
        <dbReference type="Proteomes" id="UP001163152"/>
    </source>
</evidence>
<feature type="compositionally biased region" description="Polar residues" evidence="8">
    <location>
        <begin position="115"/>
        <end position="136"/>
    </location>
</feature>
<dbReference type="PANTHER" id="PTHR43399">
    <property type="entry name" value="SUBTILISIN-RELATED"/>
    <property type="match status" value="1"/>
</dbReference>
<dbReference type="GO" id="GO:0006508">
    <property type="term" value="P:proteolysis"/>
    <property type="evidence" value="ECO:0007669"/>
    <property type="project" value="UniProtKB-KW"/>
</dbReference>
<dbReference type="KEGG" id="tsin:OXH18_18120"/>
<proteinExistence type="inferred from homology"/>
<dbReference type="Gene3D" id="3.40.50.200">
    <property type="entry name" value="Peptidase S8/S53 domain"/>
    <property type="match status" value="1"/>
</dbReference>
<dbReference type="PROSITE" id="PS51892">
    <property type="entry name" value="SUBTILASE"/>
    <property type="match status" value="1"/>
</dbReference>
<dbReference type="PROSITE" id="PS00137">
    <property type="entry name" value="SUBTILASE_HIS"/>
    <property type="match status" value="1"/>
</dbReference>
<dbReference type="PROSITE" id="PS00136">
    <property type="entry name" value="SUBTILASE_ASP"/>
    <property type="match status" value="1"/>
</dbReference>
<dbReference type="AlphaFoldDB" id="A0A9E9CAL0"/>
<keyword evidence="4 6" id="KW-0720">Serine protease</keyword>
<dbReference type="PANTHER" id="PTHR43399:SF4">
    <property type="entry name" value="CELL WALL-ASSOCIATED PROTEASE"/>
    <property type="match status" value="1"/>
</dbReference>
<organism evidence="10 11">
    <name type="scientific">Thermocoleostomius sinensis A174</name>
    <dbReference type="NCBI Taxonomy" id="2016057"/>
    <lineage>
        <taxon>Bacteria</taxon>
        <taxon>Bacillati</taxon>
        <taxon>Cyanobacteriota</taxon>
        <taxon>Cyanophyceae</taxon>
        <taxon>Oculatellales</taxon>
        <taxon>Oculatellaceae</taxon>
        <taxon>Thermocoleostomius</taxon>
    </lineage>
</organism>
<dbReference type="InterPro" id="IPR036852">
    <property type="entry name" value="Peptidase_S8/S53_dom_sf"/>
</dbReference>
<feature type="active site" description="Charge relay system" evidence="5 6">
    <location>
        <position position="298"/>
    </location>
</feature>
<feature type="region of interest" description="Disordered" evidence="8">
    <location>
        <begin position="114"/>
        <end position="141"/>
    </location>
</feature>
<feature type="domain" description="Peptidase S8/S53" evidence="9">
    <location>
        <begin position="289"/>
        <end position="557"/>
    </location>
</feature>
<dbReference type="GO" id="GO:0004252">
    <property type="term" value="F:serine-type endopeptidase activity"/>
    <property type="evidence" value="ECO:0007669"/>
    <property type="project" value="UniProtKB-UniRule"/>
</dbReference>
<sequence length="666" mass="70069">MLSSTSPETIALLDSSLGKIHGFGDSHDQYGLNSTSSDRNQLSTSLYRDQTLNLDLNQYSQRSSTDDSMLTVSNSSTSSLSDTTETTSSLSTNNKNSNETDTLTGIAATDALVNRSDSAPGTNNTVYGTLSGTDALNPTRPGAYKDDYVYRSRTTQTVQVSMSSSQFDTYLQIVNASTGQVIAYDDDSGPGLNSQLVFTATAGTTYFIRATSYAARATGAYALTTRASTTPPQSGQFNSTTGYGLVNAAVAVARSINTSTFGDVRDLGGNNWGTDMVRAPEVWARGYTGQGITVAVIDSGVDINHSDLRNNIWVNQREIPNDGIDNDGNGYVDDVYGWNFGAGQNNNNVTPGTSNSAQSHGTHVAGTIAAMNNGVGLTGVAPNARIMSLRMGDVDSFGRFVNPGSLAQAIRYAVDNGARVINISLSWTDSPELRSALAYAASRNVITVSAAGNNGNFSPGSPAYYATQYGLSVGAVDRYGSVAYFSNRAGSNSQMRHVVAPGVDVYSTLPGNRYGLLSGTSMASPHVAGVVALMLSANPNLTHAQVRQYLTGATTTTTASTLSTQGTTLTQTQADPELATLQSGSIDLNRTTDRSATYGISSAATRDAIDAAVYSTVDATDADADSLTGWVASQGRGNRQLDRNGSDEVDELFAVGNRRIARRYSV</sequence>
<accession>A0A9E9CAL0</accession>
<feature type="active site" description="Charge relay system" evidence="5 6">
    <location>
        <position position="521"/>
    </location>
</feature>
<gene>
    <name evidence="10" type="ORF">OXH18_18120</name>
</gene>
<evidence type="ECO:0000256" key="1">
    <source>
        <dbReference type="ARBA" id="ARBA00011073"/>
    </source>
</evidence>
<evidence type="ECO:0000313" key="10">
    <source>
        <dbReference type="EMBL" id="WAL59075.1"/>
    </source>
</evidence>
<dbReference type="RefSeq" id="WP_268608640.1">
    <property type="nucleotide sequence ID" value="NZ_CP113797.1"/>
</dbReference>
<comment type="similarity">
    <text evidence="1 6 7">Belongs to the peptidase S8 family.</text>
</comment>
<dbReference type="InterPro" id="IPR000209">
    <property type="entry name" value="Peptidase_S8/S53_dom"/>
</dbReference>
<evidence type="ECO:0000256" key="3">
    <source>
        <dbReference type="ARBA" id="ARBA00022801"/>
    </source>
</evidence>
<dbReference type="Gene3D" id="2.60.120.380">
    <property type="match status" value="1"/>
</dbReference>
<dbReference type="InterPro" id="IPR015500">
    <property type="entry name" value="Peptidase_S8_subtilisin-rel"/>
</dbReference>
<dbReference type="InterPro" id="IPR034204">
    <property type="entry name" value="PfSUB1-like_cat_dom"/>
</dbReference>
<evidence type="ECO:0000256" key="4">
    <source>
        <dbReference type="ARBA" id="ARBA00022825"/>
    </source>
</evidence>
<name>A0A9E9CAL0_9CYAN</name>
<protein>
    <submittedName>
        <fullName evidence="10">S8 family peptidase</fullName>
    </submittedName>
</protein>
<keyword evidence="2 6" id="KW-0645">Protease</keyword>
<evidence type="ECO:0000259" key="9">
    <source>
        <dbReference type="Pfam" id="PF00082"/>
    </source>
</evidence>
<dbReference type="InterPro" id="IPR023828">
    <property type="entry name" value="Peptidase_S8_Ser-AS"/>
</dbReference>
<feature type="region of interest" description="Disordered" evidence="8">
    <location>
        <begin position="61"/>
        <end position="101"/>
    </location>
</feature>
<feature type="compositionally biased region" description="Low complexity" evidence="8">
    <location>
        <begin position="68"/>
        <end position="100"/>
    </location>
</feature>
<reference evidence="10" key="1">
    <citation type="submission" date="2022-12" db="EMBL/GenBank/DDBJ databases">
        <title>Polyphasic identification of a Novel Hot-Spring Cyanobacterium Ocullathermofonsia sinensis gen nov. sp. nov. and Genomic Insights on its Adaptations to the Thermal Habitat.</title>
        <authorList>
            <person name="Daroch M."/>
            <person name="Tang J."/>
            <person name="Jiang Y."/>
        </authorList>
    </citation>
    <scope>NUCLEOTIDE SEQUENCE</scope>
    <source>
        <strain evidence="10">PKUAC-SCTA174</strain>
    </source>
</reference>
<dbReference type="PROSITE" id="PS00138">
    <property type="entry name" value="SUBTILASE_SER"/>
    <property type="match status" value="1"/>
</dbReference>
<evidence type="ECO:0000256" key="6">
    <source>
        <dbReference type="PROSITE-ProRule" id="PRU01240"/>
    </source>
</evidence>